<evidence type="ECO:0000259" key="4">
    <source>
        <dbReference type="PROSITE" id="PS51898"/>
    </source>
</evidence>
<name>A0ABD5NL45_9EURY</name>
<proteinExistence type="predicted"/>
<dbReference type="SUPFAM" id="SSF56349">
    <property type="entry name" value="DNA breaking-rejoining enzymes"/>
    <property type="match status" value="1"/>
</dbReference>
<accession>A0ABD5NL45</accession>
<protein>
    <submittedName>
        <fullName evidence="5">Tyrosine-type recombinase/integrase</fullName>
    </submittedName>
</protein>
<evidence type="ECO:0000256" key="3">
    <source>
        <dbReference type="ARBA" id="ARBA00023172"/>
    </source>
</evidence>
<dbReference type="InterPro" id="IPR013762">
    <property type="entry name" value="Integrase-like_cat_sf"/>
</dbReference>
<gene>
    <name evidence="5" type="ORF">ACFOUR_04235</name>
</gene>
<dbReference type="InterPro" id="IPR050090">
    <property type="entry name" value="Tyrosine_recombinase_XerCD"/>
</dbReference>
<organism evidence="5 6">
    <name type="scientific">Halovivax cerinus</name>
    <dbReference type="NCBI Taxonomy" id="1487865"/>
    <lineage>
        <taxon>Archaea</taxon>
        <taxon>Methanobacteriati</taxon>
        <taxon>Methanobacteriota</taxon>
        <taxon>Stenosarchaea group</taxon>
        <taxon>Halobacteria</taxon>
        <taxon>Halobacteriales</taxon>
        <taxon>Natrialbaceae</taxon>
        <taxon>Halovivax</taxon>
    </lineage>
</organism>
<dbReference type="PROSITE" id="PS51898">
    <property type="entry name" value="TYR_RECOMBINASE"/>
    <property type="match status" value="1"/>
</dbReference>
<evidence type="ECO:0000313" key="5">
    <source>
        <dbReference type="EMBL" id="MFC3957582.1"/>
    </source>
</evidence>
<evidence type="ECO:0000256" key="2">
    <source>
        <dbReference type="ARBA" id="ARBA00023125"/>
    </source>
</evidence>
<dbReference type="PANTHER" id="PTHR30349:SF41">
    <property type="entry name" value="INTEGRASE_RECOMBINASE PROTEIN MJ0367-RELATED"/>
    <property type="match status" value="1"/>
</dbReference>
<reference evidence="5 6" key="1">
    <citation type="journal article" date="2019" name="Int. J. Syst. Evol. Microbiol.">
        <title>The Global Catalogue of Microorganisms (GCM) 10K type strain sequencing project: providing services to taxonomists for standard genome sequencing and annotation.</title>
        <authorList>
            <consortium name="The Broad Institute Genomics Platform"/>
            <consortium name="The Broad Institute Genome Sequencing Center for Infectious Disease"/>
            <person name="Wu L."/>
            <person name="Ma J."/>
        </authorList>
    </citation>
    <scope>NUCLEOTIDE SEQUENCE [LARGE SCALE GENOMIC DNA]</scope>
    <source>
        <strain evidence="5 6">IBRC-M 10256</strain>
    </source>
</reference>
<evidence type="ECO:0000256" key="1">
    <source>
        <dbReference type="ARBA" id="ARBA00022908"/>
    </source>
</evidence>
<dbReference type="InterPro" id="IPR002104">
    <property type="entry name" value="Integrase_catalytic"/>
</dbReference>
<keyword evidence="3" id="KW-0233">DNA recombination</keyword>
<dbReference type="GO" id="GO:0015074">
    <property type="term" value="P:DNA integration"/>
    <property type="evidence" value="ECO:0007669"/>
    <property type="project" value="UniProtKB-KW"/>
</dbReference>
<feature type="domain" description="Tyr recombinase" evidence="4">
    <location>
        <begin position="133"/>
        <end position="312"/>
    </location>
</feature>
<dbReference type="GO" id="GO:0006310">
    <property type="term" value="P:DNA recombination"/>
    <property type="evidence" value="ECO:0007669"/>
    <property type="project" value="UniProtKB-KW"/>
</dbReference>
<dbReference type="Gene3D" id="1.10.443.10">
    <property type="entry name" value="Intergrase catalytic core"/>
    <property type="match status" value="1"/>
</dbReference>
<dbReference type="InterPro" id="IPR011010">
    <property type="entry name" value="DNA_brk_join_enz"/>
</dbReference>
<dbReference type="EMBL" id="JBHSAQ010000002">
    <property type="protein sequence ID" value="MFC3957582.1"/>
    <property type="molecule type" value="Genomic_DNA"/>
</dbReference>
<evidence type="ECO:0000313" key="6">
    <source>
        <dbReference type="Proteomes" id="UP001595846"/>
    </source>
</evidence>
<dbReference type="GeneID" id="73902950"/>
<keyword evidence="2" id="KW-0238">DNA-binding</keyword>
<dbReference type="AlphaFoldDB" id="A0ABD5NL45"/>
<dbReference type="RefSeq" id="WP_256533810.1">
    <property type="nucleotide sequence ID" value="NZ_CP101824.1"/>
</dbReference>
<keyword evidence="1" id="KW-0229">DNA integration</keyword>
<comment type="caution">
    <text evidence="5">The sequence shown here is derived from an EMBL/GenBank/DDBJ whole genome shotgun (WGS) entry which is preliminary data.</text>
</comment>
<dbReference type="Proteomes" id="UP001595846">
    <property type="component" value="Unassembled WGS sequence"/>
</dbReference>
<sequence length="416" mass="46619">MPDKRRALERLREQIEVGERDVSEADRELLLEFSDALELVPSRIGVDRHEKLLRHCTILAERSDGLEDVLEDREAAEAVVRVIHREYENVESNKDNRNALRAFGRFLTPGDDVPESLEWIPTGTSSNYNPIPDPGDMLDWEDDVRPMIDETMNPRDAALIAVAWDGGPRSGELLDLTVGDVTDHKHGLQITVDGKKGQRSITLITAVPYLNRWLSEHPRRDDSSAPLWCKLRSGEEISYQMARKIPREAADRAGVTKPVTFTNFRKSSASHLASQGVNQAVLEDHHGWTRGSRAASRYISVFAEASDREVARAHGLDVEVDEPDPIAAVECDRCGEKTPRDEPFCMWCHQALEHGAVDEIETEQDTQRRQLLGLAKENPELLDSLEELEPLVEALGGDLDVIDTARQFVEAADADS</sequence>
<dbReference type="Pfam" id="PF00589">
    <property type="entry name" value="Phage_integrase"/>
    <property type="match status" value="1"/>
</dbReference>
<keyword evidence="6" id="KW-1185">Reference proteome</keyword>
<dbReference type="CDD" id="cd00397">
    <property type="entry name" value="DNA_BRE_C"/>
    <property type="match status" value="1"/>
</dbReference>
<dbReference type="GO" id="GO:0003677">
    <property type="term" value="F:DNA binding"/>
    <property type="evidence" value="ECO:0007669"/>
    <property type="project" value="UniProtKB-KW"/>
</dbReference>
<dbReference type="PANTHER" id="PTHR30349">
    <property type="entry name" value="PHAGE INTEGRASE-RELATED"/>
    <property type="match status" value="1"/>
</dbReference>